<dbReference type="PANTHER" id="PTHR12110">
    <property type="entry name" value="HYDROXYPYRUVATE ISOMERASE"/>
    <property type="match status" value="1"/>
</dbReference>
<dbReference type="PANTHER" id="PTHR12110:SF41">
    <property type="entry name" value="INOSOSE DEHYDRATASE"/>
    <property type="match status" value="1"/>
</dbReference>
<dbReference type="SUPFAM" id="SSF51658">
    <property type="entry name" value="Xylose isomerase-like"/>
    <property type="match status" value="1"/>
</dbReference>
<gene>
    <name evidence="2" type="ORF">EDD78_103231</name>
</gene>
<keyword evidence="2" id="KW-0413">Isomerase</keyword>
<dbReference type="EMBL" id="SLUK01000003">
    <property type="protein sequence ID" value="TCL44193.1"/>
    <property type="molecule type" value="Genomic_DNA"/>
</dbReference>
<comment type="caution">
    <text evidence="2">The sequence shown here is derived from an EMBL/GenBank/DDBJ whole genome shotgun (WGS) entry which is preliminary data.</text>
</comment>
<dbReference type="InterPro" id="IPR050312">
    <property type="entry name" value="IolE/XylAMocC-like"/>
</dbReference>
<dbReference type="InterPro" id="IPR013022">
    <property type="entry name" value="Xyl_isomerase-like_TIM-brl"/>
</dbReference>
<feature type="domain" description="Xylose isomerase-like TIM barrel" evidence="1">
    <location>
        <begin position="27"/>
        <end position="252"/>
    </location>
</feature>
<organism evidence="2 3">
    <name type="scientific">Harryflintia acetispora</name>
    <dbReference type="NCBI Taxonomy" id="1849041"/>
    <lineage>
        <taxon>Bacteria</taxon>
        <taxon>Bacillati</taxon>
        <taxon>Bacillota</taxon>
        <taxon>Clostridia</taxon>
        <taxon>Eubacteriales</taxon>
        <taxon>Oscillospiraceae</taxon>
        <taxon>Harryflintia</taxon>
    </lineage>
</organism>
<keyword evidence="3" id="KW-1185">Reference proteome</keyword>
<dbReference type="InterPro" id="IPR036237">
    <property type="entry name" value="Xyl_isomerase-like_sf"/>
</dbReference>
<dbReference type="GO" id="GO:0016853">
    <property type="term" value="F:isomerase activity"/>
    <property type="evidence" value="ECO:0007669"/>
    <property type="project" value="UniProtKB-KW"/>
</dbReference>
<dbReference type="Proteomes" id="UP000294682">
    <property type="component" value="Unassembled WGS sequence"/>
</dbReference>
<sequence>MSNLKIGLQLISVKDLSPQDLCMVIEEVGKVGYQGVEFARGYFGKTVAQLEESLKKSRMVAVSDHVFMEIMRERLDEVLDHCRALGMKQVVALRGFSEHITESEERAYIRELREMGEKCRRKGVKLAIHSSTDYFQRDESGKSLFERIFEQVEPELLEAQVDTAWALCGGETPADFIRKFKGRISTVHIKDFHPPVPAKGDIYQMRDEASTRDSAVGDNGVQDIPAVLQACKDAGTEWVIVEHIERDSYENSLQATAVSLANVRKYL</sequence>
<evidence type="ECO:0000313" key="3">
    <source>
        <dbReference type="Proteomes" id="UP000294682"/>
    </source>
</evidence>
<proteinExistence type="predicted"/>
<dbReference type="AlphaFoldDB" id="A0A9X8UKA5"/>
<protein>
    <submittedName>
        <fullName evidence="2">Sugar phosphate isomerase/epimerase</fullName>
    </submittedName>
</protein>
<evidence type="ECO:0000313" key="2">
    <source>
        <dbReference type="EMBL" id="TCL44193.1"/>
    </source>
</evidence>
<name>A0A9X8UKA5_9FIRM</name>
<evidence type="ECO:0000259" key="1">
    <source>
        <dbReference type="Pfam" id="PF01261"/>
    </source>
</evidence>
<dbReference type="Pfam" id="PF01261">
    <property type="entry name" value="AP_endonuc_2"/>
    <property type="match status" value="1"/>
</dbReference>
<dbReference type="Gene3D" id="3.20.20.150">
    <property type="entry name" value="Divalent-metal-dependent TIM barrel enzymes"/>
    <property type="match status" value="1"/>
</dbReference>
<accession>A0A9X8UKA5</accession>
<reference evidence="2 3" key="1">
    <citation type="submission" date="2019-03" db="EMBL/GenBank/DDBJ databases">
        <title>Genomic Encyclopedia of Type Strains, Phase IV (KMG-IV): sequencing the most valuable type-strain genomes for metagenomic binning, comparative biology and taxonomic classification.</title>
        <authorList>
            <person name="Goeker M."/>
        </authorList>
    </citation>
    <scope>NUCLEOTIDE SEQUENCE [LARGE SCALE GENOMIC DNA]</scope>
    <source>
        <strain evidence="2 3">DSM 100433</strain>
    </source>
</reference>
<dbReference type="RefSeq" id="WP_132084277.1">
    <property type="nucleotide sequence ID" value="NZ_SLUK01000003.1"/>
</dbReference>